<dbReference type="Proteomes" id="UP000694865">
    <property type="component" value="Unplaced"/>
</dbReference>
<keyword evidence="3" id="KW-0732">Signal</keyword>
<dbReference type="InterPro" id="IPR021684">
    <property type="entry name" value="WBP1-like"/>
</dbReference>
<dbReference type="PANTHER" id="PTHR16209">
    <property type="entry name" value="VESICULAR, OVEREXPRESSED IN CANCER, PROSURVIVAL PROTEIN 1"/>
    <property type="match status" value="1"/>
</dbReference>
<evidence type="ECO:0000256" key="3">
    <source>
        <dbReference type="SAM" id="SignalP"/>
    </source>
</evidence>
<dbReference type="InterPro" id="IPR051994">
    <property type="entry name" value="WW_domain-binding"/>
</dbReference>
<evidence type="ECO:0000313" key="5">
    <source>
        <dbReference type="RefSeq" id="XP_006822504.1"/>
    </source>
</evidence>
<keyword evidence="2" id="KW-0472">Membrane</keyword>
<accession>A0ABM0MR63</accession>
<dbReference type="PANTHER" id="PTHR16209:SF6">
    <property type="entry name" value="VESICULAR, OVEREXPRESSED IN CANCER, PROSURVIVAL PROTEIN 1"/>
    <property type="match status" value="1"/>
</dbReference>
<feature type="transmembrane region" description="Helical" evidence="2">
    <location>
        <begin position="55"/>
        <end position="73"/>
    </location>
</feature>
<gene>
    <name evidence="5" type="primary">LOC102806683</name>
</gene>
<organism evidence="4 5">
    <name type="scientific">Saccoglossus kowalevskii</name>
    <name type="common">Acorn worm</name>
    <dbReference type="NCBI Taxonomy" id="10224"/>
    <lineage>
        <taxon>Eukaryota</taxon>
        <taxon>Metazoa</taxon>
        <taxon>Hemichordata</taxon>
        <taxon>Enteropneusta</taxon>
        <taxon>Harrimaniidae</taxon>
        <taxon>Saccoglossus</taxon>
    </lineage>
</organism>
<evidence type="ECO:0000256" key="2">
    <source>
        <dbReference type="SAM" id="Phobius"/>
    </source>
</evidence>
<dbReference type="Pfam" id="PF11669">
    <property type="entry name" value="WBP-1"/>
    <property type="match status" value="1"/>
</dbReference>
<keyword evidence="4" id="KW-1185">Reference proteome</keyword>
<proteinExistence type="predicted"/>
<feature type="signal peptide" evidence="3">
    <location>
        <begin position="1"/>
        <end position="25"/>
    </location>
</feature>
<sequence>MGMLQLSSLIWKTAFLQTFFGFVQAREFCRRENYWCETGHCCGDGQCCNYYYELWWFWVIWIIVLLIAGCCAWQRRRVRKLMRQQARQAEAIQTVIQNTSPSQDWPTIIYPPCKLPNYSEIGTTIAFGTPPPPYQQLTTDQADSQEAPHINVEAVPCRVVTVTVHQSEIGTQTRAIDDNQEQTTNGSSSVEITPDISPNELKVPLSDSLNEEELGATSNQNANSVEVAMEIDTPEAEDVHEDVNGNRSPVVPRFRDTVVELSGNHRMNAARV</sequence>
<evidence type="ECO:0000313" key="4">
    <source>
        <dbReference type="Proteomes" id="UP000694865"/>
    </source>
</evidence>
<evidence type="ECO:0000256" key="1">
    <source>
        <dbReference type="SAM" id="MobiDB-lite"/>
    </source>
</evidence>
<dbReference type="GeneID" id="102806683"/>
<keyword evidence="2" id="KW-1133">Transmembrane helix</keyword>
<reference evidence="5" key="1">
    <citation type="submission" date="2025-08" db="UniProtKB">
        <authorList>
            <consortium name="RefSeq"/>
        </authorList>
    </citation>
    <scope>IDENTIFICATION</scope>
    <source>
        <tissue evidence="5">Testes</tissue>
    </source>
</reference>
<name>A0ABM0MR63_SACKO</name>
<feature type="compositionally biased region" description="Polar residues" evidence="1">
    <location>
        <begin position="181"/>
        <end position="191"/>
    </location>
</feature>
<feature type="chain" id="PRO_5046961178" evidence="3">
    <location>
        <begin position="26"/>
        <end position="272"/>
    </location>
</feature>
<feature type="region of interest" description="Disordered" evidence="1">
    <location>
        <begin position="171"/>
        <end position="199"/>
    </location>
</feature>
<dbReference type="RefSeq" id="XP_006822504.1">
    <property type="nucleotide sequence ID" value="XM_006822441.1"/>
</dbReference>
<protein>
    <submittedName>
        <fullName evidence="5">WW domain-binding protein 1-like</fullName>
    </submittedName>
</protein>
<keyword evidence="2" id="KW-0812">Transmembrane</keyword>